<evidence type="ECO:0000256" key="1">
    <source>
        <dbReference type="SAM" id="MobiDB-lite"/>
    </source>
</evidence>
<dbReference type="GeneID" id="111595712"/>
<organism evidence="2 3">
    <name type="scientific">Drosophila hydei</name>
    <name type="common">Fruit fly</name>
    <dbReference type="NCBI Taxonomy" id="7224"/>
    <lineage>
        <taxon>Eukaryota</taxon>
        <taxon>Metazoa</taxon>
        <taxon>Ecdysozoa</taxon>
        <taxon>Arthropoda</taxon>
        <taxon>Hexapoda</taxon>
        <taxon>Insecta</taxon>
        <taxon>Pterygota</taxon>
        <taxon>Neoptera</taxon>
        <taxon>Endopterygota</taxon>
        <taxon>Diptera</taxon>
        <taxon>Brachycera</taxon>
        <taxon>Muscomorpha</taxon>
        <taxon>Ephydroidea</taxon>
        <taxon>Drosophilidae</taxon>
        <taxon>Drosophila</taxon>
    </lineage>
</organism>
<evidence type="ECO:0000313" key="3">
    <source>
        <dbReference type="RefSeq" id="XP_023165324.1"/>
    </source>
</evidence>
<gene>
    <name evidence="3" type="primary">LOC111595712</name>
</gene>
<accession>A0A6J1LKW5</accession>
<proteinExistence type="predicted"/>
<dbReference type="RefSeq" id="XP_023165324.1">
    <property type="nucleotide sequence ID" value="XM_023309556.1"/>
</dbReference>
<dbReference type="OMA" id="QTYCERS"/>
<dbReference type="KEGG" id="dhe:111595712"/>
<keyword evidence="2" id="KW-1185">Reference proteome</keyword>
<protein>
    <submittedName>
        <fullName evidence="3">Uncharacterized protein LOC111595712</fullName>
    </submittedName>
</protein>
<feature type="region of interest" description="Disordered" evidence="1">
    <location>
        <begin position="73"/>
        <end position="96"/>
    </location>
</feature>
<sequence length="96" mass="10575">MPGSHGATLRAAVSLTSEVMSLLVPETPLSSRCGFVRGRKRIKPHPVSELRKQTNFVTPSSDEEEEDTCADADCSCANNSNNERKPLKPYTLRKKT</sequence>
<dbReference type="AlphaFoldDB" id="A0A6J1LKW5"/>
<evidence type="ECO:0000313" key="2">
    <source>
        <dbReference type="Proteomes" id="UP000504633"/>
    </source>
</evidence>
<name>A0A6J1LKW5_DROHY</name>
<dbReference type="Proteomes" id="UP000504633">
    <property type="component" value="Unplaced"/>
</dbReference>
<dbReference type="OrthoDB" id="7869514at2759"/>
<reference evidence="3" key="1">
    <citation type="submission" date="2025-08" db="UniProtKB">
        <authorList>
            <consortium name="RefSeq"/>
        </authorList>
    </citation>
    <scope>IDENTIFICATION</scope>
    <source>
        <strain evidence="3">15085-1641.00</strain>
        <tissue evidence="3">Whole body</tissue>
    </source>
</reference>